<keyword evidence="3" id="KW-0378">Hydrolase</keyword>
<sequence>MLGLFSAGLLAGYTVRCLGAVLGLCGVPTRMPDWSPLRRDVGTTTGTAREAVKRVYQHVSSPKDTAYLPQRDALALRFRRRYGCDADGVANAIPFFIGVFDTVASLGSYLLSGVLIISTGLAVLAASFLQSFFLFPFLPTFLWSVAAAAVAGYVATHLKYATGLEGYSVMQTLHLVAPKMKFYDLHLNNAVRYARHAMSIDENRADFARVPWGGSHNKGPARPEEYPDWLQQVWFAGNHSDVGGS</sequence>
<reference evidence="4" key="1">
    <citation type="submission" date="2016-10" db="EMBL/GenBank/DDBJ databases">
        <authorList>
            <person name="Varghese N."/>
            <person name="Submissions S."/>
        </authorList>
    </citation>
    <scope>NUCLEOTIDE SEQUENCE [LARGE SCALE GENOMIC DNA]</scope>
    <source>
        <strain evidence="4">GAS369</strain>
    </source>
</reference>
<dbReference type="PANTHER" id="PTHR33840:SF1">
    <property type="entry name" value="TLE1 PHOSPHOLIPASE DOMAIN-CONTAINING PROTEIN"/>
    <property type="match status" value="1"/>
</dbReference>
<dbReference type="GO" id="GO:0016787">
    <property type="term" value="F:hydrolase activity"/>
    <property type="evidence" value="ECO:0007669"/>
    <property type="project" value="UniProtKB-KW"/>
</dbReference>
<proteinExistence type="predicted"/>
<evidence type="ECO:0000313" key="3">
    <source>
        <dbReference type="EMBL" id="SDS79821.1"/>
    </source>
</evidence>
<keyword evidence="4" id="KW-1185">Reference proteome</keyword>
<keyword evidence="1" id="KW-0472">Membrane</keyword>
<evidence type="ECO:0000313" key="4">
    <source>
        <dbReference type="Proteomes" id="UP000243904"/>
    </source>
</evidence>
<feature type="domain" description="T6SS Phospholipase effector Tle1-like catalytic" evidence="2">
    <location>
        <begin position="173"/>
        <end position="245"/>
    </location>
</feature>
<protein>
    <submittedName>
        <fullName evidence="3">Uncharacterized alpha/beta hydrolase domain</fullName>
    </submittedName>
</protein>
<feature type="transmembrane region" description="Helical" evidence="1">
    <location>
        <begin position="106"/>
        <end position="126"/>
    </location>
</feature>
<gene>
    <name evidence="3" type="ORF">SAMN05444158_3251</name>
</gene>
<accession>A0A1H1V5Q4</accession>
<dbReference type="PANTHER" id="PTHR33840">
    <property type="match status" value="1"/>
</dbReference>
<name>A0A1H1V5Q4_9BRAD</name>
<feature type="transmembrane region" description="Helical" evidence="1">
    <location>
        <begin position="133"/>
        <end position="155"/>
    </location>
</feature>
<evidence type="ECO:0000256" key="1">
    <source>
        <dbReference type="SAM" id="Phobius"/>
    </source>
</evidence>
<evidence type="ECO:0000259" key="2">
    <source>
        <dbReference type="Pfam" id="PF09994"/>
    </source>
</evidence>
<dbReference type="Pfam" id="PF09994">
    <property type="entry name" value="T6SS_Tle1-like_cat"/>
    <property type="match status" value="1"/>
</dbReference>
<keyword evidence="1" id="KW-0812">Transmembrane</keyword>
<keyword evidence="1" id="KW-1133">Transmembrane helix</keyword>
<dbReference type="InterPro" id="IPR018712">
    <property type="entry name" value="Tle1-like_cat"/>
</dbReference>
<dbReference type="Proteomes" id="UP000243904">
    <property type="component" value="Chromosome I"/>
</dbReference>
<organism evidence="3 4">
    <name type="scientific">Bradyrhizobium canariense</name>
    <dbReference type="NCBI Taxonomy" id="255045"/>
    <lineage>
        <taxon>Bacteria</taxon>
        <taxon>Pseudomonadati</taxon>
        <taxon>Pseudomonadota</taxon>
        <taxon>Alphaproteobacteria</taxon>
        <taxon>Hyphomicrobiales</taxon>
        <taxon>Nitrobacteraceae</taxon>
        <taxon>Bradyrhizobium</taxon>
    </lineage>
</organism>
<dbReference type="RefSeq" id="WP_146687979.1">
    <property type="nucleotide sequence ID" value="NZ_LT629750.1"/>
</dbReference>
<dbReference type="EMBL" id="LT629750">
    <property type="protein sequence ID" value="SDS79821.1"/>
    <property type="molecule type" value="Genomic_DNA"/>
</dbReference>
<dbReference type="AlphaFoldDB" id="A0A1H1V5Q4"/>